<accession>A0A812UKY8</accession>
<protein>
    <submittedName>
        <fullName evidence="1">C1QTNF9 protein</fullName>
    </submittedName>
</protein>
<evidence type="ECO:0000313" key="1">
    <source>
        <dbReference type="EMBL" id="CAE7568339.1"/>
    </source>
</evidence>
<comment type="caution">
    <text evidence="1">The sequence shown here is derived from an EMBL/GenBank/DDBJ whole genome shotgun (WGS) entry which is preliminary data.</text>
</comment>
<dbReference type="EMBL" id="CAJNDS010002702">
    <property type="protein sequence ID" value="CAE7568339.1"/>
    <property type="molecule type" value="Genomic_DNA"/>
</dbReference>
<evidence type="ECO:0000313" key="2">
    <source>
        <dbReference type="Proteomes" id="UP000604046"/>
    </source>
</evidence>
<keyword evidence="2" id="KW-1185">Reference proteome</keyword>
<reference evidence="1" key="1">
    <citation type="submission" date="2021-02" db="EMBL/GenBank/DDBJ databases">
        <authorList>
            <person name="Dougan E. K."/>
            <person name="Rhodes N."/>
            <person name="Thang M."/>
            <person name="Chan C."/>
        </authorList>
    </citation>
    <scope>NUCLEOTIDE SEQUENCE</scope>
</reference>
<gene>
    <name evidence="1" type="primary">C1QTNF9</name>
    <name evidence="1" type="ORF">SNAT2548_LOCUS32276</name>
</gene>
<dbReference type="AlphaFoldDB" id="A0A812UKY8"/>
<dbReference type="Proteomes" id="UP000604046">
    <property type="component" value="Unassembled WGS sequence"/>
</dbReference>
<name>A0A812UKY8_9DINO</name>
<organism evidence="1 2">
    <name type="scientific">Symbiodinium natans</name>
    <dbReference type="NCBI Taxonomy" id="878477"/>
    <lineage>
        <taxon>Eukaryota</taxon>
        <taxon>Sar</taxon>
        <taxon>Alveolata</taxon>
        <taxon>Dinophyceae</taxon>
        <taxon>Suessiales</taxon>
        <taxon>Symbiodiniaceae</taxon>
        <taxon>Symbiodinium</taxon>
    </lineage>
</organism>
<sequence length="106" mass="12070">MDMIENTVLNRRLQRLKQHFLKMQANLTLAEHVLMEQTKLVEWKVKNFLKTDVKVNKTIAAAKKVKDTEMKILAEEEKVKDEIVEATANEASQAEQTAANTMASQG</sequence>
<proteinExistence type="predicted"/>
<dbReference type="OrthoDB" id="10564196at2759"/>